<protein>
    <submittedName>
        <fullName evidence="2">Uncharacterized protein</fullName>
    </submittedName>
</protein>
<accession>A0A6D2IVD6</accession>
<feature type="region of interest" description="Disordered" evidence="1">
    <location>
        <begin position="116"/>
        <end position="135"/>
    </location>
</feature>
<dbReference type="Proteomes" id="UP000467841">
    <property type="component" value="Unassembled WGS sequence"/>
</dbReference>
<dbReference type="AlphaFoldDB" id="A0A6D2IVD6"/>
<keyword evidence="3" id="KW-1185">Reference proteome</keyword>
<evidence type="ECO:0000313" key="3">
    <source>
        <dbReference type="Proteomes" id="UP000467841"/>
    </source>
</evidence>
<comment type="caution">
    <text evidence="2">The sequence shown here is derived from an EMBL/GenBank/DDBJ whole genome shotgun (WGS) entry which is preliminary data.</text>
</comment>
<evidence type="ECO:0000256" key="1">
    <source>
        <dbReference type="SAM" id="MobiDB-lite"/>
    </source>
</evidence>
<proteinExistence type="predicted"/>
<dbReference type="EMBL" id="CACVBM020001108">
    <property type="protein sequence ID" value="CAA7031621.1"/>
    <property type="molecule type" value="Genomic_DNA"/>
</dbReference>
<name>A0A6D2IVD6_9BRAS</name>
<organism evidence="2 3">
    <name type="scientific">Microthlaspi erraticum</name>
    <dbReference type="NCBI Taxonomy" id="1685480"/>
    <lineage>
        <taxon>Eukaryota</taxon>
        <taxon>Viridiplantae</taxon>
        <taxon>Streptophyta</taxon>
        <taxon>Embryophyta</taxon>
        <taxon>Tracheophyta</taxon>
        <taxon>Spermatophyta</taxon>
        <taxon>Magnoliopsida</taxon>
        <taxon>eudicotyledons</taxon>
        <taxon>Gunneridae</taxon>
        <taxon>Pentapetalae</taxon>
        <taxon>rosids</taxon>
        <taxon>malvids</taxon>
        <taxon>Brassicales</taxon>
        <taxon>Brassicaceae</taxon>
        <taxon>Coluteocarpeae</taxon>
        <taxon>Microthlaspi</taxon>
    </lineage>
</organism>
<evidence type="ECO:0000313" key="2">
    <source>
        <dbReference type="EMBL" id="CAA7031621.1"/>
    </source>
</evidence>
<sequence>MHVWSFEIGLLEHWSIWDVRSKEGLGAWTQLNWMRRRRKHLEDQLDHLLDQPVEFSTRPADIPLFYMLFIWFYYAFHKPAERTRPDRKGIGFARPSPGPIRPHDRTVRPGRQWTTIDRDHHITADPDGRPHALHGRPDVREQEAHLCSFDNSQPN</sequence>
<reference evidence="2" key="1">
    <citation type="submission" date="2020-01" db="EMBL/GenBank/DDBJ databases">
        <authorList>
            <person name="Mishra B."/>
        </authorList>
    </citation>
    <scope>NUCLEOTIDE SEQUENCE [LARGE SCALE GENOMIC DNA]</scope>
</reference>
<feature type="region of interest" description="Disordered" evidence="1">
    <location>
        <begin position="83"/>
        <end position="111"/>
    </location>
</feature>
<gene>
    <name evidence="2" type="ORF">MERR_LOCUS18856</name>
</gene>